<protein>
    <recommendedName>
        <fullName evidence="5">Mucin-15</fullName>
    </recommendedName>
</protein>
<dbReference type="EMBL" id="JAUYZG010000002">
    <property type="protein sequence ID" value="KAK2913867.1"/>
    <property type="molecule type" value="Genomic_DNA"/>
</dbReference>
<evidence type="ECO:0000313" key="4">
    <source>
        <dbReference type="Proteomes" id="UP001187343"/>
    </source>
</evidence>
<feature type="compositionally biased region" description="Polar residues" evidence="1">
    <location>
        <begin position="247"/>
        <end position="269"/>
    </location>
</feature>
<name>A0AA88TVV5_9TELE</name>
<evidence type="ECO:0000256" key="2">
    <source>
        <dbReference type="SAM" id="Phobius"/>
    </source>
</evidence>
<dbReference type="InterPro" id="IPR031371">
    <property type="entry name" value="Mucin-15"/>
</dbReference>
<keyword evidence="4" id="KW-1185">Reference proteome</keyword>
<dbReference type="Pfam" id="PF15672">
    <property type="entry name" value="Mucin15"/>
    <property type="match status" value="1"/>
</dbReference>
<sequence length="406" mass="44426">MLKRYGVEESRSEQPVCYHGHRAWEECSKAQCVRLFYFYLPRSSHLSPTDSAQVEEPNMKLPLGITLAVLLILQTFLQVSTQIPDEWKRNGTLDENGQQTSSEKTTAQPTGESKEDTQNDDTQADSESSLENEGQPFGSFFISDRDQNSTLDQTPISTTSPPMIALNSSSELSDTSAESNETQDTSTNTSTPEPEHSNESASNGTYTSSRPETTTAESNHDGSGSGDLPLDNEQTNSTTTTPTTTTKNESVDSTTTLSPTEPPVQSTTMEVIPPVFPEDKTTPAPDSEDTDANLTEAINDEENSKRGLSSDVSNDKESKKGQAWTAVLIIGIVVGILALGAFLVLNRRNRRDFSHRKLVEEMSPDPVLRLDNSEPLDLKFGGLGYYNPGLQGDNIQMTNFPQGRSK</sequence>
<dbReference type="Proteomes" id="UP001187343">
    <property type="component" value="Unassembled WGS sequence"/>
</dbReference>
<evidence type="ECO:0000256" key="1">
    <source>
        <dbReference type="SAM" id="MobiDB-lite"/>
    </source>
</evidence>
<dbReference type="AlphaFoldDB" id="A0AA88TVV5"/>
<feature type="compositionally biased region" description="Low complexity" evidence="1">
    <location>
        <begin position="235"/>
        <end position="246"/>
    </location>
</feature>
<proteinExistence type="predicted"/>
<gene>
    <name evidence="3" type="ORF">Q8A67_002266</name>
</gene>
<feature type="transmembrane region" description="Helical" evidence="2">
    <location>
        <begin position="323"/>
        <end position="345"/>
    </location>
</feature>
<feature type="compositionally biased region" description="Polar residues" evidence="1">
    <location>
        <begin position="182"/>
        <end position="192"/>
    </location>
</feature>
<feature type="region of interest" description="Disordered" evidence="1">
    <location>
        <begin position="88"/>
        <end position="317"/>
    </location>
</feature>
<feature type="compositionally biased region" description="Polar residues" evidence="1">
    <location>
        <begin position="93"/>
        <end position="111"/>
    </location>
</feature>
<feature type="compositionally biased region" description="Low complexity" evidence="1">
    <location>
        <begin position="165"/>
        <end position="180"/>
    </location>
</feature>
<feature type="compositionally biased region" description="Polar residues" evidence="1">
    <location>
        <begin position="199"/>
        <end position="217"/>
    </location>
</feature>
<dbReference type="PANTHER" id="PTHR45427">
    <property type="entry name" value="MUCIN-15"/>
    <property type="match status" value="1"/>
</dbReference>
<keyword evidence="2" id="KW-0812">Transmembrane</keyword>
<reference evidence="3" key="1">
    <citation type="submission" date="2023-08" db="EMBL/GenBank/DDBJ databases">
        <title>Chromosome-level Genome Assembly of mud carp (Cirrhinus molitorella).</title>
        <authorList>
            <person name="Liu H."/>
        </authorList>
    </citation>
    <scope>NUCLEOTIDE SEQUENCE</scope>
    <source>
        <strain evidence="3">Prfri</strain>
        <tissue evidence="3">Muscle</tissue>
    </source>
</reference>
<accession>A0AA88TVV5</accession>
<keyword evidence="2" id="KW-1133">Transmembrane helix</keyword>
<evidence type="ECO:0000313" key="3">
    <source>
        <dbReference type="EMBL" id="KAK2913867.1"/>
    </source>
</evidence>
<feature type="compositionally biased region" description="Acidic residues" evidence="1">
    <location>
        <begin position="118"/>
        <end position="130"/>
    </location>
</feature>
<keyword evidence="2" id="KW-0472">Membrane</keyword>
<feature type="compositionally biased region" description="Polar residues" evidence="1">
    <location>
        <begin position="148"/>
        <end position="161"/>
    </location>
</feature>
<evidence type="ECO:0008006" key="5">
    <source>
        <dbReference type="Google" id="ProtNLM"/>
    </source>
</evidence>
<dbReference type="PANTHER" id="PTHR45427:SF1">
    <property type="entry name" value="MUCIN-15"/>
    <property type="match status" value="1"/>
</dbReference>
<organism evidence="3 4">
    <name type="scientific">Cirrhinus molitorella</name>
    <name type="common">mud carp</name>
    <dbReference type="NCBI Taxonomy" id="172907"/>
    <lineage>
        <taxon>Eukaryota</taxon>
        <taxon>Metazoa</taxon>
        <taxon>Chordata</taxon>
        <taxon>Craniata</taxon>
        <taxon>Vertebrata</taxon>
        <taxon>Euteleostomi</taxon>
        <taxon>Actinopterygii</taxon>
        <taxon>Neopterygii</taxon>
        <taxon>Teleostei</taxon>
        <taxon>Ostariophysi</taxon>
        <taxon>Cypriniformes</taxon>
        <taxon>Cyprinidae</taxon>
        <taxon>Labeoninae</taxon>
        <taxon>Labeonini</taxon>
        <taxon>Cirrhinus</taxon>
    </lineage>
</organism>
<comment type="caution">
    <text evidence="3">The sequence shown here is derived from an EMBL/GenBank/DDBJ whole genome shotgun (WGS) entry which is preliminary data.</text>
</comment>